<feature type="transmembrane region" description="Helical" evidence="2">
    <location>
        <begin position="12"/>
        <end position="31"/>
    </location>
</feature>
<keyword evidence="2" id="KW-0812">Transmembrane</keyword>
<feature type="transmembrane region" description="Helical" evidence="2">
    <location>
        <begin position="71"/>
        <end position="91"/>
    </location>
</feature>
<accession>A0ABP5SBQ5</accession>
<keyword evidence="2" id="KW-1133">Transmembrane helix</keyword>
<keyword evidence="2" id="KW-0472">Membrane</keyword>
<dbReference type="EMBL" id="BAAARV010000004">
    <property type="protein sequence ID" value="GAA2327619.1"/>
    <property type="molecule type" value="Genomic_DNA"/>
</dbReference>
<sequence>MTPPSSGSRRILTVFYVVVAGVALAGAGLAAADWLSWPWPLAFAAVGAVELGGAVISNHAGARMRLGERAAAARVLSAAVAAGAVSVNWLGHGEHRGQAAFFAGMSALGYFVWLIDSSARRRDELRARGMLAAVPPAYGVARWLRHPAITREARALAVERPELGLYGSIAAARDARRREQRHAAIAVLLRRKLSQGKDQVAAELAIATYDLDEIAARLAAAADYDGLTDLLGAELTAAAVAGIPDTAVDIRVDTAPVDEPAVDNDATAPDSAPAPAETPKMGTDRARLVAQSMYRANPGISLDIIADTIGMSRRTVQRYTSEAGRPVSGAPAIVATPRPPHRLSPDDALDVLESGHIADPAHRRQLAQLALGSSTETTAALAAA</sequence>
<dbReference type="RefSeq" id="WP_344610392.1">
    <property type="nucleotide sequence ID" value="NZ_BAAARV010000004.1"/>
</dbReference>
<gene>
    <name evidence="3" type="ORF">GCM10010170_003530</name>
</gene>
<feature type="compositionally biased region" description="Low complexity" evidence="1">
    <location>
        <begin position="265"/>
        <end position="279"/>
    </location>
</feature>
<reference evidence="4" key="1">
    <citation type="journal article" date="2019" name="Int. J. Syst. Evol. Microbiol.">
        <title>The Global Catalogue of Microorganisms (GCM) 10K type strain sequencing project: providing services to taxonomists for standard genome sequencing and annotation.</title>
        <authorList>
            <consortium name="The Broad Institute Genomics Platform"/>
            <consortium name="The Broad Institute Genome Sequencing Center for Infectious Disease"/>
            <person name="Wu L."/>
            <person name="Ma J."/>
        </authorList>
    </citation>
    <scope>NUCLEOTIDE SEQUENCE [LARGE SCALE GENOMIC DNA]</scope>
    <source>
        <strain evidence="4">JCM 3272</strain>
    </source>
</reference>
<evidence type="ECO:0000256" key="2">
    <source>
        <dbReference type="SAM" id="Phobius"/>
    </source>
</evidence>
<proteinExistence type="predicted"/>
<name>A0ABP5SBQ5_9ACTN</name>
<feature type="transmembrane region" description="Helical" evidence="2">
    <location>
        <begin position="37"/>
        <end position="59"/>
    </location>
</feature>
<evidence type="ECO:0000256" key="1">
    <source>
        <dbReference type="SAM" id="MobiDB-lite"/>
    </source>
</evidence>
<evidence type="ECO:0000313" key="3">
    <source>
        <dbReference type="EMBL" id="GAA2327619.1"/>
    </source>
</evidence>
<dbReference type="Proteomes" id="UP001501444">
    <property type="component" value="Unassembled WGS sequence"/>
</dbReference>
<organism evidence="3 4">
    <name type="scientific">Dactylosporangium salmoneum</name>
    <dbReference type="NCBI Taxonomy" id="53361"/>
    <lineage>
        <taxon>Bacteria</taxon>
        <taxon>Bacillati</taxon>
        <taxon>Actinomycetota</taxon>
        <taxon>Actinomycetes</taxon>
        <taxon>Micromonosporales</taxon>
        <taxon>Micromonosporaceae</taxon>
        <taxon>Dactylosporangium</taxon>
    </lineage>
</organism>
<feature type="transmembrane region" description="Helical" evidence="2">
    <location>
        <begin position="97"/>
        <end position="115"/>
    </location>
</feature>
<evidence type="ECO:0008006" key="5">
    <source>
        <dbReference type="Google" id="ProtNLM"/>
    </source>
</evidence>
<feature type="region of interest" description="Disordered" evidence="1">
    <location>
        <begin position="320"/>
        <end position="340"/>
    </location>
</feature>
<keyword evidence="4" id="KW-1185">Reference proteome</keyword>
<protein>
    <recommendedName>
        <fullName evidence="5">Homeodomain-like domain-containing protein</fullName>
    </recommendedName>
</protein>
<feature type="region of interest" description="Disordered" evidence="1">
    <location>
        <begin position="258"/>
        <end position="281"/>
    </location>
</feature>
<evidence type="ECO:0000313" key="4">
    <source>
        <dbReference type="Proteomes" id="UP001501444"/>
    </source>
</evidence>
<comment type="caution">
    <text evidence="3">The sequence shown here is derived from an EMBL/GenBank/DDBJ whole genome shotgun (WGS) entry which is preliminary data.</text>
</comment>